<keyword evidence="2" id="KW-1185">Reference proteome</keyword>
<sequence>MLCVLPINKNYQLKSIKKTCHIWQVFLILKKMQCNRHTKVCGKIDSVKNPLAGKITADSIGQIIMEEEICDKSKTQIICKE</sequence>
<gene>
    <name evidence="1" type="ORF">SAMN04487775_107204</name>
</gene>
<accession>A0A1I3LUN1</accession>
<evidence type="ECO:0000313" key="1">
    <source>
        <dbReference type="EMBL" id="SFI88449.1"/>
    </source>
</evidence>
<dbReference type="Pfam" id="PF12541">
    <property type="entry name" value="DUF3737"/>
    <property type="match status" value="1"/>
</dbReference>
<reference evidence="2" key="1">
    <citation type="submission" date="2016-10" db="EMBL/GenBank/DDBJ databases">
        <authorList>
            <person name="Varghese N."/>
            <person name="Submissions S."/>
        </authorList>
    </citation>
    <scope>NUCLEOTIDE SEQUENCE [LARGE SCALE GENOMIC DNA]</scope>
    <source>
        <strain evidence="2">XBD1002</strain>
    </source>
</reference>
<organism evidence="1 2">
    <name type="scientific">Treponema bryantii</name>
    <dbReference type="NCBI Taxonomy" id="163"/>
    <lineage>
        <taxon>Bacteria</taxon>
        <taxon>Pseudomonadati</taxon>
        <taxon>Spirochaetota</taxon>
        <taxon>Spirochaetia</taxon>
        <taxon>Spirochaetales</taxon>
        <taxon>Treponemataceae</taxon>
        <taxon>Treponema</taxon>
    </lineage>
</organism>
<evidence type="ECO:0000313" key="2">
    <source>
        <dbReference type="Proteomes" id="UP000182737"/>
    </source>
</evidence>
<name>A0A1I3LUN1_9SPIR</name>
<dbReference type="EMBL" id="FORI01000007">
    <property type="protein sequence ID" value="SFI88449.1"/>
    <property type="molecule type" value="Genomic_DNA"/>
</dbReference>
<dbReference type="InterPro" id="IPR022208">
    <property type="entry name" value="DUF3737"/>
</dbReference>
<protein>
    <submittedName>
        <fullName evidence="1">Uncharacterized protein</fullName>
    </submittedName>
</protein>
<proteinExistence type="predicted"/>
<dbReference type="AlphaFoldDB" id="A0A1I3LUN1"/>
<dbReference type="Proteomes" id="UP000182737">
    <property type="component" value="Unassembled WGS sequence"/>
</dbReference>